<evidence type="ECO:0008006" key="5">
    <source>
        <dbReference type="Google" id="ProtNLM"/>
    </source>
</evidence>
<organism evidence="3 4">
    <name type="scientific">Phocicoccus pinnipedialis</name>
    <dbReference type="NCBI Taxonomy" id="110845"/>
    <lineage>
        <taxon>Bacteria</taxon>
        <taxon>Bacillati</taxon>
        <taxon>Bacillota</taxon>
        <taxon>Bacilli</taxon>
        <taxon>Bacillales</taxon>
        <taxon>Salinicoccaceae</taxon>
        <taxon>Phocicoccus</taxon>
    </lineage>
</organism>
<keyword evidence="1" id="KW-0175">Coiled coil</keyword>
<evidence type="ECO:0000313" key="4">
    <source>
        <dbReference type="Proteomes" id="UP000588186"/>
    </source>
</evidence>
<comment type="caution">
    <text evidence="3">The sequence shown here is derived from an EMBL/GenBank/DDBJ whole genome shotgun (WGS) entry which is preliminary data.</text>
</comment>
<protein>
    <recommendedName>
        <fullName evidence="5">Lipoprotein</fullName>
    </recommendedName>
</protein>
<dbReference type="AlphaFoldDB" id="A0A6V7REE2"/>
<accession>A0A6V7REE2</accession>
<dbReference type="Proteomes" id="UP000588186">
    <property type="component" value="Unassembled WGS sequence"/>
</dbReference>
<name>A0A6V7REE2_9BACL</name>
<keyword evidence="2" id="KW-0732">Signal</keyword>
<evidence type="ECO:0000313" key="3">
    <source>
        <dbReference type="EMBL" id="CAD2075917.1"/>
    </source>
</evidence>
<proteinExistence type="predicted"/>
<feature type="signal peptide" evidence="2">
    <location>
        <begin position="1"/>
        <end position="21"/>
    </location>
</feature>
<feature type="coiled-coil region" evidence="1">
    <location>
        <begin position="26"/>
        <end position="67"/>
    </location>
</feature>
<feature type="chain" id="PRO_5028421077" description="Lipoprotein" evidence="2">
    <location>
        <begin position="22"/>
        <end position="186"/>
    </location>
</feature>
<dbReference type="EMBL" id="CAJEWB010000010">
    <property type="protein sequence ID" value="CAD2075917.1"/>
    <property type="molecule type" value="Genomic_DNA"/>
</dbReference>
<evidence type="ECO:0000256" key="2">
    <source>
        <dbReference type="SAM" id="SignalP"/>
    </source>
</evidence>
<reference evidence="3 4" key="1">
    <citation type="submission" date="2020-07" db="EMBL/GenBank/DDBJ databases">
        <authorList>
            <person name="Criscuolo A."/>
        </authorList>
    </citation>
    <scope>NUCLEOTIDE SEQUENCE [LARGE SCALE GENOMIC DNA]</scope>
    <source>
        <strain evidence="3">CIP107946</strain>
    </source>
</reference>
<sequence length="186" mass="21767">MKRFLIILSIIFMLGACSSFNKDDSHKEKQDKVSELQKDLQSAEVKNKQLKADIEHIGAEIARIERDSKDENITIYKETVDHYAKLLSREIDSLKDQTTYYKKTDIINIENIKDIEKNIKTIVDDYNREVDKLKLSNTLSRQDKKIEVFNDVLIKNMENVTKAYEEKDKEKILNALAELHDTVKFL</sequence>
<evidence type="ECO:0000256" key="1">
    <source>
        <dbReference type="SAM" id="Coils"/>
    </source>
</evidence>
<gene>
    <name evidence="3" type="ORF">JEOPIN946_01125</name>
</gene>
<dbReference type="PROSITE" id="PS51257">
    <property type="entry name" value="PROKAR_LIPOPROTEIN"/>
    <property type="match status" value="1"/>
</dbReference>
<dbReference type="RefSeq" id="WP_186077625.1">
    <property type="nucleotide sequence ID" value="NZ_CAJEWB010000010.1"/>
</dbReference>
<keyword evidence="4" id="KW-1185">Reference proteome</keyword>